<dbReference type="InterPro" id="IPR002323">
    <property type="entry name" value="Cyt_CIE"/>
</dbReference>
<evidence type="ECO:0000256" key="6">
    <source>
        <dbReference type="PROSITE-ProRule" id="PRU00433"/>
    </source>
</evidence>
<keyword evidence="4" id="KW-0249">Electron transport</keyword>
<keyword evidence="7" id="KW-1133">Transmembrane helix</keyword>
<keyword evidence="10" id="KW-1185">Reference proteome</keyword>
<evidence type="ECO:0000256" key="2">
    <source>
        <dbReference type="ARBA" id="ARBA00022617"/>
    </source>
</evidence>
<evidence type="ECO:0000256" key="4">
    <source>
        <dbReference type="ARBA" id="ARBA00022982"/>
    </source>
</evidence>
<dbReference type="Proteomes" id="UP001265550">
    <property type="component" value="Unassembled WGS sequence"/>
</dbReference>
<keyword evidence="7" id="KW-0472">Membrane</keyword>
<dbReference type="PRINTS" id="PR00607">
    <property type="entry name" value="CYTCHROMECIE"/>
</dbReference>
<protein>
    <submittedName>
        <fullName evidence="9">Cytochrome c5</fullName>
    </submittedName>
</protein>
<evidence type="ECO:0000256" key="1">
    <source>
        <dbReference type="ARBA" id="ARBA00022448"/>
    </source>
</evidence>
<dbReference type="PROSITE" id="PS51007">
    <property type="entry name" value="CYTC"/>
    <property type="match status" value="1"/>
</dbReference>
<keyword evidence="3 6" id="KW-0479">Metal-binding</keyword>
<name>A0ABU1VJ44_9BURK</name>
<dbReference type="PANTHER" id="PTHR40942">
    <property type="match status" value="1"/>
</dbReference>
<evidence type="ECO:0000313" key="10">
    <source>
        <dbReference type="Proteomes" id="UP001265550"/>
    </source>
</evidence>
<dbReference type="InterPro" id="IPR009056">
    <property type="entry name" value="Cyt_c-like_dom"/>
</dbReference>
<keyword evidence="2 6" id="KW-0349">Heme</keyword>
<gene>
    <name evidence="9" type="ORF">J2X09_005109</name>
</gene>
<accession>A0ABU1VJ44</accession>
<comment type="caution">
    <text evidence="9">The sequence shown here is derived from an EMBL/GenBank/DDBJ whole genome shotgun (WGS) entry which is preliminary data.</text>
</comment>
<evidence type="ECO:0000259" key="8">
    <source>
        <dbReference type="PROSITE" id="PS51007"/>
    </source>
</evidence>
<keyword evidence="7" id="KW-0812">Transmembrane</keyword>
<keyword evidence="5 6" id="KW-0408">Iron</keyword>
<dbReference type="PANTHER" id="PTHR40942:SF4">
    <property type="entry name" value="CYTOCHROME C5"/>
    <property type="match status" value="1"/>
</dbReference>
<evidence type="ECO:0000313" key="9">
    <source>
        <dbReference type="EMBL" id="MDR7097335.1"/>
    </source>
</evidence>
<dbReference type="EMBL" id="JAVDWE010000023">
    <property type="protein sequence ID" value="MDR7097335.1"/>
    <property type="molecule type" value="Genomic_DNA"/>
</dbReference>
<proteinExistence type="predicted"/>
<evidence type="ECO:0000256" key="7">
    <source>
        <dbReference type="SAM" id="Phobius"/>
    </source>
</evidence>
<feature type="domain" description="Cytochrome c" evidence="8">
    <location>
        <begin position="76"/>
        <end position="289"/>
    </location>
</feature>
<evidence type="ECO:0000256" key="5">
    <source>
        <dbReference type="ARBA" id="ARBA00023004"/>
    </source>
</evidence>
<keyword evidence="1" id="KW-0813">Transport</keyword>
<organism evidence="9 10">
    <name type="scientific">Hydrogenophaga laconesensis</name>
    <dbReference type="NCBI Taxonomy" id="1805971"/>
    <lineage>
        <taxon>Bacteria</taxon>
        <taxon>Pseudomonadati</taxon>
        <taxon>Pseudomonadota</taxon>
        <taxon>Betaproteobacteria</taxon>
        <taxon>Burkholderiales</taxon>
        <taxon>Comamonadaceae</taxon>
        <taxon>Hydrogenophaga</taxon>
    </lineage>
</organism>
<evidence type="ECO:0000256" key="3">
    <source>
        <dbReference type="ARBA" id="ARBA00022723"/>
    </source>
</evidence>
<dbReference type="SUPFAM" id="SSF46626">
    <property type="entry name" value="Cytochrome c"/>
    <property type="match status" value="2"/>
</dbReference>
<dbReference type="Pfam" id="PF13442">
    <property type="entry name" value="Cytochrome_CBB3"/>
    <property type="match status" value="2"/>
</dbReference>
<dbReference type="Gene3D" id="1.10.760.10">
    <property type="entry name" value="Cytochrome c-like domain"/>
    <property type="match status" value="2"/>
</dbReference>
<reference evidence="9 10" key="1">
    <citation type="submission" date="2023-07" db="EMBL/GenBank/DDBJ databases">
        <title>Sorghum-associated microbial communities from plants grown in Nebraska, USA.</title>
        <authorList>
            <person name="Schachtman D."/>
        </authorList>
    </citation>
    <scope>NUCLEOTIDE SEQUENCE [LARGE SCALE GENOMIC DNA]</scope>
    <source>
        <strain evidence="9 10">BE240</strain>
    </source>
</reference>
<sequence length="290" mass="28509">MSDHAHEEHHTGPIKTPTQLLWTSFFAFVAPIFIIIGLVYYVVSANKPAAGAVDMEQAVAHRIQRVGTVELRDANRPLASGESVYTAQCAACHAAGLAGAPKLGDAAAWGPRIATGYEALLTSALKGKGAMGAQGGGAFRDAEIGRAVVHMANAAGAKFPEPQMPAPASAAAPAAEAAPAAATPAPAAVAAAPAAAPAAAAPAPAPAATVAAGAGEGLYKQACAVCHVAGVAGAPKHGDKAAWAPRVGAGLDALTATVIKGKGAMPPKGGSAASDAEIKAAVQYMLDAVK</sequence>
<feature type="transmembrane region" description="Helical" evidence="7">
    <location>
        <begin position="20"/>
        <end position="43"/>
    </location>
</feature>
<dbReference type="InterPro" id="IPR036909">
    <property type="entry name" value="Cyt_c-like_dom_sf"/>
</dbReference>
<dbReference type="RefSeq" id="WP_204735760.1">
    <property type="nucleotide sequence ID" value="NZ_JAVDWE010000023.1"/>
</dbReference>